<dbReference type="EMBL" id="JARBDR010000903">
    <property type="protein sequence ID" value="KAJ8303881.1"/>
    <property type="molecule type" value="Genomic_DNA"/>
</dbReference>
<keyword evidence="2" id="KW-0812">Transmembrane</keyword>
<reference evidence="3 4" key="1">
    <citation type="submission" date="2022-12" db="EMBL/GenBank/DDBJ databases">
        <title>Chromosome-level genome of Tegillarca granosa.</title>
        <authorList>
            <person name="Kim J."/>
        </authorList>
    </citation>
    <scope>NUCLEOTIDE SEQUENCE [LARGE SCALE GENOMIC DNA]</scope>
    <source>
        <strain evidence="3">Teg-2019</strain>
        <tissue evidence="3">Adductor muscle</tissue>
    </source>
</reference>
<feature type="transmembrane region" description="Helical" evidence="2">
    <location>
        <begin position="68"/>
        <end position="93"/>
    </location>
</feature>
<dbReference type="Proteomes" id="UP001217089">
    <property type="component" value="Unassembled WGS sequence"/>
</dbReference>
<accession>A0ABQ9EJ23</accession>
<gene>
    <name evidence="3" type="ORF">KUTeg_017464</name>
</gene>
<keyword evidence="4" id="KW-1185">Reference proteome</keyword>
<keyword evidence="2" id="KW-1133">Transmembrane helix</keyword>
<organism evidence="3 4">
    <name type="scientific">Tegillarca granosa</name>
    <name type="common">Malaysian cockle</name>
    <name type="synonym">Anadara granosa</name>
    <dbReference type="NCBI Taxonomy" id="220873"/>
    <lineage>
        <taxon>Eukaryota</taxon>
        <taxon>Metazoa</taxon>
        <taxon>Spiralia</taxon>
        <taxon>Lophotrochozoa</taxon>
        <taxon>Mollusca</taxon>
        <taxon>Bivalvia</taxon>
        <taxon>Autobranchia</taxon>
        <taxon>Pteriomorphia</taxon>
        <taxon>Arcoida</taxon>
        <taxon>Arcoidea</taxon>
        <taxon>Arcidae</taxon>
        <taxon>Tegillarca</taxon>
    </lineage>
</organism>
<evidence type="ECO:0000256" key="2">
    <source>
        <dbReference type="SAM" id="Phobius"/>
    </source>
</evidence>
<name>A0ABQ9EJ23_TEGGR</name>
<proteinExistence type="predicted"/>
<sequence length="288" mass="31948">MFNSTTTTTSSITTDQRTDIYSTYGSSTNGISTLKRNEQNSTAATTTTIKTTTTTTYKKTDDNQGLPLYILLPVVGGGALLVILIIVIVCCIVKRKQYYDKPGPKADPHSYVNRAVVPDKDDDDGDEMRDNELYRSIDDEPNEESHSSGYAEVISTGIRLQNTAFDVGDYAKIDEPTNSDNLKVNYSDHSKNHQNVYSTPLSRPVVDVEGQANASKLSTNKKPPVVAPKLNVVKSESGIRRQKRNADRLHYSDLELSNSRNTSRSLNFNIGDKTGHAENNYTRFIKLI</sequence>
<evidence type="ECO:0000313" key="3">
    <source>
        <dbReference type="EMBL" id="KAJ8303881.1"/>
    </source>
</evidence>
<evidence type="ECO:0000313" key="4">
    <source>
        <dbReference type="Proteomes" id="UP001217089"/>
    </source>
</evidence>
<comment type="caution">
    <text evidence="3">The sequence shown here is derived from an EMBL/GenBank/DDBJ whole genome shotgun (WGS) entry which is preliminary data.</text>
</comment>
<evidence type="ECO:0000256" key="1">
    <source>
        <dbReference type="SAM" id="MobiDB-lite"/>
    </source>
</evidence>
<protein>
    <submittedName>
        <fullName evidence="3">Uncharacterized protein</fullName>
    </submittedName>
</protein>
<feature type="region of interest" description="Disordered" evidence="1">
    <location>
        <begin position="102"/>
        <end position="129"/>
    </location>
</feature>
<keyword evidence="2" id="KW-0472">Membrane</keyword>